<name>A0A7S4US11_9DINO</name>
<proteinExistence type="predicted"/>
<dbReference type="AlphaFoldDB" id="A0A7S4US11"/>
<protein>
    <submittedName>
        <fullName evidence="1">Uncharacterized protein</fullName>
    </submittedName>
</protein>
<dbReference type="SUPFAM" id="SSF56112">
    <property type="entry name" value="Protein kinase-like (PK-like)"/>
    <property type="match status" value="1"/>
</dbReference>
<dbReference type="EMBL" id="HBNR01013058">
    <property type="protein sequence ID" value="CAE4568820.1"/>
    <property type="molecule type" value="Transcribed_RNA"/>
</dbReference>
<gene>
    <name evidence="1" type="ORF">AMON00008_LOCUS8439</name>
</gene>
<reference evidence="1" key="1">
    <citation type="submission" date="2021-01" db="EMBL/GenBank/DDBJ databases">
        <authorList>
            <person name="Corre E."/>
            <person name="Pelletier E."/>
            <person name="Niang G."/>
            <person name="Scheremetjew M."/>
            <person name="Finn R."/>
            <person name="Kale V."/>
            <person name="Holt S."/>
            <person name="Cochrane G."/>
            <person name="Meng A."/>
            <person name="Brown T."/>
            <person name="Cohen L."/>
        </authorList>
    </citation>
    <scope>NUCLEOTIDE SEQUENCE</scope>
    <source>
        <strain evidence="1">CCMP3105</strain>
    </source>
</reference>
<organism evidence="1">
    <name type="scientific">Alexandrium monilatum</name>
    <dbReference type="NCBI Taxonomy" id="311494"/>
    <lineage>
        <taxon>Eukaryota</taxon>
        <taxon>Sar</taxon>
        <taxon>Alveolata</taxon>
        <taxon>Dinophyceae</taxon>
        <taxon>Gonyaulacales</taxon>
        <taxon>Pyrocystaceae</taxon>
        <taxon>Alexandrium</taxon>
    </lineage>
</organism>
<sequence>MLFSDGGRAVSMYDFQYVGKASPGKDLAYCLICTSRDLSEVAQVAYLEHYLSELRPRLEAQGDVPPSLAELRVAYGLGVCDLSRWMVGWNRQYWASFKGMMQPRCEPTLQTIDGGKLLTSEEAYLEAVFSAFPP</sequence>
<accession>A0A7S4US11</accession>
<dbReference type="InterPro" id="IPR011009">
    <property type="entry name" value="Kinase-like_dom_sf"/>
</dbReference>
<evidence type="ECO:0000313" key="1">
    <source>
        <dbReference type="EMBL" id="CAE4568820.1"/>
    </source>
</evidence>